<dbReference type="GO" id="GO:0034605">
    <property type="term" value="P:cellular response to heat"/>
    <property type="evidence" value="ECO:0007669"/>
    <property type="project" value="TreeGrafter"/>
</dbReference>
<dbReference type="Gene3D" id="2.60.40.790">
    <property type="match status" value="1"/>
</dbReference>
<sequence>MASGRQATKPQQHEAEQDFDPKYEWQENAASFVLRLHLSGFRKEDFRVQVDSTGRLTVRGQRADGGKHSRFSKTFQLPAASNLDTIAGRFDAGVLTLTVPKKVVDDAKPKEDVNKAPPSPPSPQLGQGKPKEDEAKNPQASHKEAAEMTTAKKPKDDAKPKEDATNKKKPPAPAAEQQVDAKRGKPEQEQPKAAAPPATVRKEEAKPEAEAAAPPPADKKQAAPRPPQADAERKAVDPESLTAVTAKRRAEEERAKAAAEEAERQRTRRGLRERVQEELEGLAGSEWAEGLVETVKKNKEVIATAVAAFSLGLVASRLLCRN</sequence>
<name>A0A2T7E9I7_9POAL</name>
<evidence type="ECO:0000256" key="3">
    <source>
        <dbReference type="ARBA" id="ARBA00022821"/>
    </source>
</evidence>
<evidence type="ECO:0000256" key="1">
    <source>
        <dbReference type="ARBA" id="ARBA00004162"/>
    </source>
</evidence>
<dbReference type="Gramene" id="PUZ64494">
    <property type="protein sequence ID" value="PUZ64494"/>
    <property type="gene ID" value="GQ55_3G147200"/>
</dbReference>
<evidence type="ECO:0000256" key="2">
    <source>
        <dbReference type="ARBA" id="ARBA00022475"/>
    </source>
</evidence>
<comment type="subcellular location">
    <subcellularLocation>
        <location evidence="1">Cell membrane</location>
        <topology evidence="1">Single-pass membrane protein</topology>
    </subcellularLocation>
</comment>
<comment type="similarity">
    <text evidence="4 5">Belongs to the small heat shock protein (HSP20) family.</text>
</comment>
<evidence type="ECO:0000256" key="4">
    <source>
        <dbReference type="PROSITE-ProRule" id="PRU00285"/>
    </source>
</evidence>
<dbReference type="Pfam" id="PF00011">
    <property type="entry name" value="HSP20"/>
    <property type="match status" value="1"/>
</dbReference>
<dbReference type="CDD" id="cd06464">
    <property type="entry name" value="ACD_sHsps-like"/>
    <property type="match status" value="1"/>
</dbReference>
<keyword evidence="2" id="KW-1003">Cell membrane</keyword>
<feature type="domain" description="SHSP" evidence="7">
    <location>
        <begin position="14"/>
        <end position="116"/>
    </location>
</feature>
<protein>
    <recommendedName>
        <fullName evidence="7">SHSP domain-containing protein</fullName>
    </recommendedName>
</protein>
<dbReference type="Proteomes" id="UP000244336">
    <property type="component" value="Chromosome 3"/>
</dbReference>
<keyword evidence="3" id="KW-0611">Plant defense</keyword>
<dbReference type="InterPro" id="IPR008978">
    <property type="entry name" value="HSP20-like_chaperone"/>
</dbReference>
<feature type="compositionally biased region" description="Basic and acidic residues" evidence="6">
    <location>
        <begin position="153"/>
        <end position="166"/>
    </location>
</feature>
<dbReference type="PANTHER" id="PTHR43670:SF114">
    <property type="entry name" value="OS05G0592000 PROTEIN"/>
    <property type="match status" value="1"/>
</dbReference>
<feature type="compositionally biased region" description="Basic and acidic residues" evidence="6">
    <location>
        <begin position="200"/>
        <end position="209"/>
    </location>
</feature>
<feature type="compositionally biased region" description="Basic and acidic residues" evidence="6">
    <location>
        <begin position="179"/>
        <end position="190"/>
    </location>
</feature>
<evidence type="ECO:0000256" key="6">
    <source>
        <dbReference type="SAM" id="MobiDB-lite"/>
    </source>
</evidence>
<evidence type="ECO:0000313" key="8">
    <source>
        <dbReference type="EMBL" id="PUZ64494.1"/>
    </source>
</evidence>
<dbReference type="STRING" id="1504633.A0A2T7E9I7"/>
<dbReference type="GO" id="GO:0006952">
    <property type="term" value="P:defense response"/>
    <property type="evidence" value="ECO:0007669"/>
    <property type="project" value="UniProtKB-KW"/>
</dbReference>
<dbReference type="SUPFAM" id="SSF49764">
    <property type="entry name" value="HSP20-like chaperones"/>
    <property type="match status" value="1"/>
</dbReference>
<keyword evidence="9" id="KW-1185">Reference proteome</keyword>
<dbReference type="OrthoDB" id="1431247at2759"/>
<feature type="region of interest" description="Disordered" evidence="6">
    <location>
        <begin position="1"/>
        <end position="22"/>
    </location>
</feature>
<feature type="compositionally biased region" description="Basic and acidic residues" evidence="6">
    <location>
        <begin position="248"/>
        <end position="271"/>
    </location>
</feature>
<dbReference type="PROSITE" id="PS01031">
    <property type="entry name" value="SHSP"/>
    <property type="match status" value="1"/>
</dbReference>
<evidence type="ECO:0000313" key="9">
    <source>
        <dbReference type="Proteomes" id="UP000244336"/>
    </source>
</evidence>
<accession>A0A2T7E9I7</accession>
<feature type="region of interest" description="Disordered" evidence="6">
    <location>
        <begin position="106"/>
        <end position="271"/>
    </location>
</feature>
<evidence type="ECO:0000259" key="7">
    <source>
        <dbReference type="PROSITE" id="PS01031"/>
    </source>
</evidence>
<gene>
    <name evidence="8" type="ORF">GQ55_3G147200</name>
</gene>
<dbReference type="AlphaFoldDB" id="A0A2T7E9I7"/>
<dbReference type="InterPro" id="IPR002068">
    <property type="entry name" value="A-crystallin/Hsp20_dom"/>
</dbReference>
<dbReference type="PANTHER" id="PTHR43670">
    <property type="entry name" value="HEAT SHOCK PROTEIN 26"/>
    <property type="match status" value="1"/>
</dbReference>
<feature type="compositionally biased region" description="Polar residues" evidence="6">
    <location>
        <begin position="1"/>
        <end position="10"/>
    </location>
</feature>
<organism evidence="8 9">
    <name type="scientific">Panicum hallii var. hallii</name>
    <dbReference type="NCBI Taxonomy" id="1504633"/>
    <lineage>
        <taxon>Eukaryota</taxon>
        <taxon>Viridiplantae</taxon>
        <taxon>Streptophyta</taxon>
        <taxon>Embryophyta</taxon>
        <taxon>Tracheophyta</taxon>
        <taxon>Spermatophyta</taxon>
        <taxon>Magnoliopsida</taxon>
        <taxon>Liliopsida</taxon>
        <taxon>Poales</taxon>
        <taxon>Poaceae</taxon>
        <taxon>PACMAD clade</taxon>
        <taxon>Panicoideae</taxon>
        <taxon>Panicodae</taxon>
        <taxon>Paniceae</taxon>
        <taxon>Panicinae</taxon>
        <taxon>Panicum</taxon>
        <taxon>Panicum sect. Panicum</taxon>
    </lineage>
</organism>
<feature type="compositionally biased region" description="Basic and acidic residues" evidence="6">
    <location>
        <begin position="129"/>
        <end position="146"/>
    </location>
</feature>
<evidence type="ECO:0000256" key="5">
    <source>
        <dbReference type="RuleBase" id="RU003616"/>
    </source>
</evidence>
<feature type="compositionally biased region" description="Basic and acidic residues" evidence="6">
    <location>
        <begin position="11"/>
        <end position="22"/>
    </location>
</feature>
<dbReference type="GO" id="GO:0005886">
    <property type="term" value="C:plasma membrane"/>
    <property type="evidence" value="ECO:0007669"/>
    <property type="project" value="UniProtKB-SubCell"/>
</dbReference>
<proteinExistence type="inferred from homology"/>
<reference evidence="8 9" key="1">
    <citation type="submission" date="2018-04" db="EMBL/GenBank/DDBJ databases">
        <title>WGS assembly of Panicum hallii var. hallii HAL2.</title>
        <authorList>
            <person name="Lovell J."/>
            <person name="Jenkins J."/>
            <person name="Lowry D."/>
            <person name="Mamidi S."/>
            <person name="Sreedasyam A."/>
            <person name="Weng X."/>
            <person name="Barry K."/>
            <person name="Bonette J."/>
            <person name="Campitelli B."/>
            <person name="Daum C."/>
            <person name="Gordon S."/>
            <person name="Gould B."/>
            <person name="Lipzen A."/>
            <person name="MacQueen A."/>
            <person name="Palacio-Mejia J."/>
            <person name="Plott C."/>
            <person name="Shakirov E."/>
            <person name="Shu S."/>
            <person name="Yoshinaga Y."/>
            <person name="Zane M."/>
            <person name="Rokhsar D."/>
            <person name="Grimwood J."/>
            <person name="Schmutz J."/>
            <person name="Juenger T."/>
        </authorList>
    </citation>
    <scope>NUCLEOTIDE SEQUENCE [LARGE SCALE GENOMIC DNA]</scope>
    <source>
        <strain evidence="9">cv. HAL2</strain>
    </source>
</reference>
<dbReference type="EMBL" id="CM009751">
    <property type="protein sequence ID" value="PUZ64494.1"/>
    <property type="molecule type" value="Genomic_DNA"/>
</dbReference>
<keyword evidence="2" id="KW-0472">Membrane</keyword>